<accession>A0A066UDR7</accession>
<dbReference type="AlphaFoldDB" id="A0A066UDR7"/>
<dbReference type="InterPro" id="IPR036052">
    <property type="entry name" value="TrpB-like_PALP_sf"/>
</dbReference>
<dbReference type="CDD" id="cd01562">
    <property type="entry name" value="Thr-dehyd"/>
    <property type="match status" value="1"/>
</dbReference>
<dbReference type="GO" id="GO:0009097">
    <property type="term" value="P:isoleucine biosynthetic process"/>
    <property type="evidence" value="ECO:0007669"/>
    <property type="project" value="UniProtKB-UniRule"/>
</dbReference>
<dbReference type="InterPro" id="IPR050147">
    <property type="entry name" value="Ser/Thr_Dehydratase"/>
</dbReference>
<protein>
    <recommendedName>
        <fullName evidence="12">L-threonine dehydratase</fullName>
        <ecNumber evidence="12">4.3.1.19</ecNumber>
    </recommendedName>
    <alternativeName>
        <fullName evidence="12">Threonine deaminase</fullName>
    </alternativeName>
</protein>
<keyword evidence="7" id="KW-0677">Repeat</keyword>
<organism evidence="14 15">
    <name type="scientific">Moraxella bovoculi 237</name>
    <dbReference type="NCBI Taxonomy" id="743974"/>
    <lineage>
        <taxon>Bacteria</taxon>
        <taxon>Pseudomonadati</taxon>
        <taxon>Pseudomonadota</taxon>
        <taxon>Gammaproteobacteria</taxon>
        <taxon>Moraxellales</taxon>
        <taxon>Moraxellaceae</taxon>
        <taxon>Moraxella</taxon>
    </lineage>
</organism>
<dbReference type="eggNOG" id="COG1171">
    <property type="taxonomic scope" value="Bacteria"/>
</dbReference>
<keyword evidence="8 12" id="KW-0663">Pyridoxal phosphate</keyword>
<dbReference type="PANTHER" id="PTHR48078:SF11">
    <property type="entry name" value="THREONINE DEHYDRATASE, MITOCHONDRIAL"/>
    <property type="match status" value="1"/>
</dbReference>
<comment type="catalytic activity">
    <reaction evidence="1 12">
        <text>L-threonine = 2-oxobutanoate + NH4(+)</text>
        <dbReference type="Rhea" id="RHEA:22108"/>
        <dbReference type="ChEBI" id="CHEBI:16763"/>
        <dbReference type="ChEBI" id="CHEBI:28938"/>
        <dbReference type="ChEBI" id="CHEBI:57926"/>
        <dbReference type="EC" id="4.3.1.19"/>
    </reaction>
</comment>
<keyword evidence="15" id="KW-1185">Reference proteome</keyword>
<evidence type="ECO:0000313" key="14">
    <source>
        <dbReference type="EMBL" id="KDN25225.1"/>
    </source>
</evidence>
<dbReference type="GO" id="GO:0006565">
    <property type="term" value="P:L-serine catabolic process"/>
    <property type="evidence" value="ECO:0007669"/>
    <property type="project" value="TreeGrafter"/>
</dbReference>
<evidence type="ECO:0000256" key="1">
    <source>
        <dbReference type="ARBA" id="ARBA00001274"/>
    </source>
</evidence>
<dbReference type="GO" id="GO:0004794">
    <property type="term" value="F:threonine deaminase activity"/>
    <property type="evidence" value="ECO:0007669"/>
    <property type="project" value="UniProtKB-UniRule"/>
</dbReference>
<dbReference type="Proteomes" id="UP000035860">
    <property type="component" value="Unassembled WGS sequence"/>
</dbReference>
<evidence type="ECO:0000256" key="2">
    <source>
        <dbReference type="ARBA" id="ARBA00001933"/>
    </source>
</evidence>
<keyword evidence="5 12" id="KW-0028">Amino-acid biosynthesis</keyword>
<dbReference type="InterPro" id="IPR038110">
    <property type="entry name" value="TD_ACT-like_sf"/>
</dbReference>
<dbReference type="CDD" id="cd04906">
    <property type="entry name" value="ACT_ThrD-I_1"/>
    <property type="match status" value="1"/>
</dbReference>
<comment type="similarity">
    <text evidence="4 12">Belongs to the serine/threonine dehydratase family.</text>
</comment>
<dbReference type="OrthoDB" id="9811476at2"/>
<dbReference type="PROSITE" id="PS00165">
    <property type="entry name" value="DEHYDRATASE_SER_THR"/>
    <property type="match status" value="1"/>
</dbReference>
<evidence type="ECO:0000256" key="8">
    <source>
        <dbReference type="ARBA" id="ARBA00022898"/>
    </source>
</evidence>
<dbReference type="Gene3D" id="3.40.50.1100">
    <property type="match status" value="2"/>
</dbReference>
<evidence type="ECO:0000259" key="13">
    <source>
        <dbReference type="PROSITE" id="PS51672"/>
    </source>
</evidence>
<comment type="function">
    <text evidence="11 12">Catalyzes the anaerobic formation of alpha-ketobutyrate and ammonia from threonine in a two-step reaction. The first step involved a dehydration of threonine and a production of enamine intermediates (aminocrotonate), which tautomerizes to its imine form (iminobutyrate). Both intermediates are unstable and short-lived. The second step is the nonenzymatic hydrolysis of the enamine/imine intermediates to form 2-ketobutyrate and free ammonia. In the low water environment of the cell, the second step is accelerated by RidA.</text>
</comment>
<feature type="domain" description="ACT-like" evidence="13">
    <location>
        <begin position="338"/>
        <end position="412"/>
    </location>
</feature>
<proteinExistence type="inferred from homology"/>
<dbReference type="InterPro" id="IPR001721">
    <property type="entry name" value="TD_ACT-like"/>
</dbReference>
<dbReference type="PROSITE" id="PS51672">
    <property type="entry name" value="ACT_LIKE"/>
    <property type="match status" value="2"/>
</dbReference>
<evidence type="ECO:0000256" key="9">
    <source>
        <dbReference type="ARBA" id="ARBA00023239"/>
    </source>
</evidence>
<feature type="domain" description="ACT-like" evidence="13">
    <location>
        <begin position="434"/>
        <end position="505"/>
    </location>
</feature>
<comment type="pathway">
    <text evidence="3 12">Amino-acid biosynthesis; L-isoleucine biosynthesis; 2-oxobutanoate from L-threonine: step 1/1.</text>
</comment>
<keyword evidence="9 12" id="KW-0456">Lyase</keyword>
<keyword evidence="10 12" id="KW-0100">Branched-chain amino acid biosynthesis</keyword>
<evidence type="ECO:0000256" key="10">
    <source>
        <dbReference type="ARBA" id="ARBA00023304"/>
    </source>
</evidence>
<dbReference type="FunFam" id="3.40.50.1100:FF:000005">
    <property type="entry name" value="Threonine dehydratase catabolic"/>
    <property type="match status" value="1"/>
</dbReference>
<dbReference type="UniPathway" id="UPA00047">
    <property type="reaction ID" value="UER00054"/>
</dbReference>
<dbReference type="Pfam" id="PF00585">
    <property type="entry name" value="Thr_dehydrat_C"/>
    <property type="match status" value="2"/>
</dbReference>
<comment type="cofactor">
    <cofactor evidence="2 12">
        <name>pyridoxal 5'-phosphate</name>
        <dbReference type="ChEBI" id="CHEBI:597326"/>
    </cofactor>
</comment>
<evidence type="ECO:0000256" key="4">
    <source>
        <dbReference type="ARBA" id="ARBA00010869"/>
    </source>
</evidence>
<dbReference type="SUPFAM" id="SSF53686">
    <property type="entry name" value="Tryptophan synthase beta subunit-like PLP-dependent enzymes"/>
    <property type="match status" value="1"/>
</dbReference>
<dbReference type="GO" id="GO:0003941">
    <property type="term" value="F:L-serine ammonia-lyase activity"/>
    <property type="evidence" value="ECO:0007669"/>
    <property type="project" value="TreeGrafter"/>
</dbReference>
<comment type="caution">
    <text evidence="14">The sequence shown here is derived from an EMBL/GenBank/DDBJ whole genome shotgun (WGS) entry which is preliminary data.</text>
</comment>
<dbReference type="GO" id="GO:0030170">
    <property type="term" value="F:pyridoxal phosphate binding"/>
    <property type="evidence" value="ECO:0007669"/>
    <property type="project" value="InterPro"/>
</dbReference>
<evidence type="ECO:0000313" key="15">
    <source>
        <dbReference type="Proteomes" id="UP000035860"/>
    </source>
</evidence>
<sequence length="514" mass="56155">MTTLSNYVRSIITATVYDVAIRTPLEQADKLSARFDNDIRLKREDLQPVFSFKLRGAYNKISQLSDEQKAKGIICASAGNHAQGVAYSANRLKLNNLIVMPKTTPDIKVQAVKAFGGTVHLHGDSFDEANRFAIDKATTDGMTYIAPYDDELVIAGQGTVALELSQDWRDMEYVFVPVGGGGLVAGVSAFLGEAAPHVKIIAVESEGAACLKVALADGKRTRLPQVSLFADGVAVAQIGQIPFDIANLTKSNGQGKVIDDVITCNNDEICASVKDIFEENRHIVEPSGALALAGLKKYIKEHDLTGKNCVAIVSGANMNFDRLRYIAERTEIGENKEAIFTVKLPEQAGAFLDFCRCLQGRNITEFNYRLDATSPNVAQVFVGIGLKDGQKERATIVDMLDMGGYEAHDLTDDEVAKTHIRYLIGGHGRLTDERLFRVMFPERPGALLNFLEKLGQDFNVTLFHYRNHGAAEGRILVGLQATPTSGRQIVDALTEIGYECEDLTDNVGYGVFLK</sequence>
<dbReference type="InterPro" id="IPR045865">
    <property type="entry name" value="ACT-like_dom_sf"/>
</dbReference>
<evidence type="ECO:0000256" key="6">
    <source>
        <dbReference type="ARBA" id="ARBA00022624"/>
    </source>
</evidence>
<dbReference type="InterPro" id="IPR001926">
    <property type="entry name" value="TrpB-like_PALP"/>
</dbReference>
<gene>
    <name evidence="12" type="primary">ilvA</name>
    <name evidence="14" type="ORF">MBO_05439</name>
</gene>
<dbReference type="InterPro" id="IPR000634">
    <property type="entry name" value="Ser/Thr_deHydtase_PyrdxlP-BS"/>
</dbReference>
<dbReference type="SUPFAM" id="SSF55021">
    <property type="entry name" value="ACT-like"/>
    <property type="match status" value="2"/>
</dbReference>
<dbReference type="Pfam" id="PF00291">
    <property type="entry name" value="PALP"/>
    <property type="match status" value="1"/>
</dbReference>
<dbReference type="InterPro" id="IPR005787">
    <property type="entry name" value="Thr_deHydtase_biosynth"/>
</dbReference>
<keyword evidence="6 12" id="KW-0412">Isoleucine biosynthesis</keyword>
<dbReference type="Gene3D" id="3.40.1020.10">
    <property type="entry name" value="Biosynthetic Threonine Deaminase, Domain 3"/>
    <property type="match status" value="1"/>
</dbReference>
<evidence type="ECO:0000256" key="7">
    <source>
        <dbReference type="ARBA" id="ARBA00022737"/>
    </source>
</evidence>
<dbReference type="NCBIfam" id="NF006674">
    <property type="entry name" value="PRK09224.1"/>
    <property type="match status" value="1"/>
</dbReference>
<evidence type="ECO:0000256" key="11">
    <source>
        <dbReference type="ARBA" id="ARBA00025527"/>
    </source>
</evidence>
<name>A0A066UDR7_9GAMM</name>
<dbReference type="GO" id="GO:0006567">
    <property type="term" value="P:L-threonine catabolic process"/>
    <property type="evidence" value="ECO:0007669"/>
    <property type="project" value="TreeGrafter"/>
</dbReference>
<dbReference type="EC" id="4.3.1.19" evidence="12"/>
<dbReference type="RefSeq" id="WP_036365124.1">
    <property type="nucleotide sequence ID" value="NZ_AOMT01000022.1"/>
</dbReference>
<comment type="subunit">
    <text evidence="12">Homotetramer.</text>
</comment>
<dbReference type="EMBL" id="AOMT01000022">
    <property type="protein sequence ID" value="KDN25225.1"/>
    <property type="molecule type" value="Genomic_DNA"/>
</dbReference>
<evidence type="ECO:0000256" key="12">
    <source>
        <dbReference type="RuleBase" id="RU362012"/>
    </source>
</evidence>
<evidence type="ECO:0000256" key="3">
    <source>
        <dbReference type="ARBA" id="ARBA00004810"/>
    </source>
</evidence>
<dbReference type="NCBIfam" id="TIGR01124">
    <property type="entry name" value="ilvA_2Cterm"/>
    <property type="match status" value="1"/>
</dbReference>
<dbReference type="PANTHER" id="PTHR48078">
    <property type="entry name" value="THREONINE DEHYDRATASE, MITOCHONDRIAL-RELATED"/>
    <property type="match status" value="1"/>
</dbReference>
<dbReference type="CDD" id="cd04907">
    <property type="entry name" value="ACT_ThrD-I_2"/>
    <property type="match status" value="1"/>
</dbReference>
<reference evidence="14 15" key="1">
    <citation type="journal article" date="2014" name="Genome Announc.">
        <title>Draft Genome Sequence of Moraxella bovoculi Strain 237T (ATCC BAA-1259T) Isolated from a Calf with Infectious Bovine Keratoconjunctivitis.</title>
        <authorList>
            <person name="Calcutt M.J."/>
            <person name="Foecking M.F."/>
            <person name="Martin N.T."/>
            <person name="Mhlanga-Mutangadura T."/>
            <person name="Reilly T.J."/>
        </authorList>
    </citation>
    <scope>NUCLEOTIDE SEQUENCE [LARGE SCALE GENOMIC DNA]</scope>
    <source>
        <strain evidence="14 15">237</strain>
    </source>
</reference>
<evidence type="ECO:0000256" key="5">
    <source>
        <dbReference type="ARBA" id="ARBA00022605"/>
    </source>
</evidence>
<dbReference type="GeneID" id="301975079"/>